<organism evidence="3 4">
    <name type="scientific">Bacillus salacetis</name>
    <dbReference type="NCBI Taxonomy" id="2315464"/>
    <lineage>
        <taxon>Bacteria</taxon>
        <taxon>Bacillati</taxon>
        <taxon>Bacillota</taxon>
        <taxon>Bacilli</taxon>
        <taxon>Bacillales</taxon>
        <taxon>Bacillaceae</taxon>
        <taxon>Bacillus</taxon>
    </lineage>
</organism>
<dbReference type="Proteomes" id="UP000265801">
    <property type="component" value="Unassembled WGS sequence"/>
</dbReference>
<evidence type="ECO:0000256" key="1">
    <source>
        <dbReference type="SAM" id="MobiDB-lite"/>
    </source>
</evidence>
<evidence type="ECO:0000313" key="3">
    <source>
        <dbReference type="EMBL" id="RIW32534.1"/>
    </source>
</evidence>
<dbReference type="EMBL" id="QXIR01000017">
    <property type="protein sequence ID" value="RIW32534.1"/>
    <property type="molecule type" value="Genomic_DNA"/>
</dbReference>
<proteinExistence type="predicted"/>
<keyword evidence="2" id="KW-0732">Signal</keyword>
<feature type="region of interest" description="Disordered" evidence="1">
    <location>
        <begin position="284"/>
        <end position="303"/>
    </location>
</feature>
<dbReference type="PROSITE" id="PS51257">
    <property type="entry name" value="PROKAR_LIPOPROTEIN"/>
    <property type="match status" value="1"/>
</dbReference>
<accession>A0A3A1QYR6</accession>
<dbReference type="OrthoDB" id="2360336at2"/>
<name>A0A3A1QYR6_9BACI</name>
<feature type="chain" id="PRO_5039441776" evidence="2">
    <location>
        <begin position="26"/>
        <end position="303"/>
    </location>
</feature>
<feature type="compositionally biased region" description="Basic and acidic residues" evidence="1">
    <location>
        <begin position="286"/>
        <end position="303"/>
    </location>
</feature>
<dbReference type="Pfam" id="PF07901">
    <property type="entry name" value="DUF1672"/>
    <property type="match status" value="1"/>
</dbReference>
<gene>
    <name evidence="3" type="ORF">D3H55_13185</name>
</gene>
<evidence type="ECO:0000313" key="4">
    <source>
        <dbReference type="Proteomes" id="UP000265801"/>
    </source>
</evidence>
<comment type="caution">
    <text evidence="3">The sequence shown here is derived from an EMBL/GenBank/DDBJ whole genome shotgun (WGS) entry which is preliminary data.</text>
</comment>
<dbReference type="InterPro" id="IPR012873">
    <property type="entry name" value="DUF1672"/>
</dbReference>
<evidence type="ECO:0000256" key="2">
    <source>
        <dbReference type="SAM" id="SignalP"/>
    </source>
</evidence>
<reference evidence="3 4" key="1">
    <citation type="submission" date="2018-09" db="EMBL/GenBank/DDBJ databases">
        <title>Bacillus saliacetes sp. nov., isolated from Thai shrimp paste (Ka-pi).</title>
        <authorList>
            <person name="Daroonpunt R."/>
            <person name="Tanasupawat S."/>
            <person name="Yiamsombut S."/>
        </authorList>
    </citation>
    <scope>NUCLEOTIDE SEQUENCE [LARGE SCALE GENOMIC DNA]</scope>
    <source>
        <strain evidence="3 4">SKP7-4</strain>
    </source>
</reference>
<sequence length="303" mass="34358">MNRKNKWIIYGIGLSLLLAGCMDNASGNGVDEMQDHSDRLVSVQEYNGEGFSLKNGQENDKIAEANRDEVEQAVKDFFLQQYKTEVEIHNIVGNVDGASVFVESIGKPHFHTYAVVPLDAKEKKIMADQVYSLEGEVENAITSGVYGLMYEEEFNELDEVLKEITRDYHYTGETTQAIHNTKSFGFGNEYYFVSFFDMELSEQIVELYLENPDLTKEELQDLNVEKLSPESINITIQLFKNKEDSNPTKEELDEIAKVIEEAEGLPYGAYNLLLHDNLIDEVSGSGDKDTTVERADPNYIMKD</sequence>
<dbReference type="AlphaFoldDB" id="A0A3A1QYR6"/>
<feature type="signal peptide" evidence="2">
    <location>
        <begin position="1"/>
        <end position="25"/>
    </location>
</feature>
<protein>
    <submittedName>
        <fullName evidence="3">DUF1672 family protein</fullName>
    </submittedName>
</protein>
<keyword evidence="4" id="KW-1185">Reference proteome</keyword>
<dbReference type="RefSeq" id="WP_119547377.1">
    <property type="nucleotide sequence ID" value="NZ_QXIR01000017.1"/>
</dbReference>